<keyword evidence="3" id="KW-0949">S-adenosyl-L-methionine</keyword>
<dbReference type="GO" id="GO:0032259">
    <property type="term" value="P:methylation"/>
    <property type="evidence" value="ECO:0007669"/>
    <property type="project" value="UniProtKB-KW"/>
</dbReference>
<accession>A0A166Y764</accession>
<evidence type="ECO:0000256" key="2">
    <source>
        <dbReference type="ARBA" id="ARBA00022679"/>
    </source>
</evidence>
<dbReference type="PANTHER" id="PTHR43464">
    <property type="entry name" value="METHYLTRANSFERASE"/>
    <property type="match status" value="1"/>
</dbReference>
<keyword evidence="6" id="KW-1185">Reference proteome</keyword>
<dbReference type="SUPFAM" id="SSF53335">
    <property type="entry name" value="S-adenosyl-L-methionine-dependent methyltransferases"/>
    <property type="match status" value="1"/>
</dbReference>
<evidence type="ECO:0000256" key="1">
    <source>
        <dbReference type="ARBA" id="ARBA00022603"/>
    </source>
</evidence>
<dbReference type="RefSeq" id="WP_063364823.1">
    <property type="nucleotide sequence ID" value="NZ_AQHB01000022.1"/>
</dbReference>
<evidence type="ECO:0000259" key="4">
    <source>
        <dbReference type="Pfam" id="PF13649"/>
    </source>
</evidence>
<dbReference type="EMBL" id="AUYB01000086">
    <property type="protein sequence ID" value="KZN41515.1"/>
    <property type="molecule type" value="Genomic_DNA"/>
</dbReference>
<proteinExistence type="predicted"/>
<comment type="caution">
    <text evidence="5">The sequence shown here is derived from an EMBL/GenBank/DDBJ whole genome shotgun (WGS) entry which is preliminary data.</text>
</comment>
<dbReference type="InterPro" id="IPR041698">
    <property type="entry name" value="Methyltransf_25"/>
</dbReference>
<dbReference type="Gene3D" id="3.40.50.150">
    <property type="entry name" value="Vaccinia Virus protein VP39"/>
    <property type="match status" value="1"/>
</dbReference>
<sequence>MVKGTQGYDKVIEAFATASFNLKFAEINHDFLSFLPTRSARVLDAGCGVGQNAAALAQLGYEVVAVEPFEPFLRKAASKYSGQRIQWLHDSLPELEKVSKKEGSFGFVLLDGVWHHLNVNERRRCIERLSSLMSEGAVCAISLRHGPAGAGTHVFPTSSSELFEYAIEFGFDVVLHLKNQPSKLPNKAQVTWSRIALKKRSFDLR</sequence>
<dbReference type="InterPro" id="IPR029063">
    <property type="entry name" value="SAM-dependent_MTases_sf"/>
</dbReference>
<keyword evidence="2" id="KW-0808">Transferase</keyword>
<dbReference type="AlphaFoldDB" id="A0A166Y764"/>
<evidence type="ECO:0000313" key="6">
    <source>
        <dbReference type="Proteomes" id="UP000076643"/>
    </source>
</evidence>
<dbReference type="PATRIC" id="fig|1365250.3.peg.1196"/>
<dbReference type="Pfam" id="PF13649">
    <property type="entry name" value="Methyltransf_25"/>
    <property type="match status" value="1"/>
</dbReference>
<dbReference type="GO" id="GO:0008168">
    <property type="term" value="F:methyltransferase activity"/>
    <property type="evidence" value="ECO:0007669"/>
    <property type="project" value="UniProtKB-KW"/>
</dbReference>
<dbReference type="PANTHER" id="PTHR43464:SF19">
    <property type="entry name" value="UBIQUINONE BIOSYNTHESIS O-METHYLTRANSFERASE, MITOCHONDRIAL"/>
    <property type="match status" value="1"/>
</dbReference>
<evidence type="ECO:0000313" key="5">
    <source>
        <dbReference type="EMBL" id="KZN41515.1"/>
    </source>
</evidence>
<protein>
    <recommendedName>
        <fullName evidence="4">Methyltransferase domain-containing protein</fullName>
    </recommendedName>
</protein>
<dbReference type="Proteomes" id="UP000076643">
    <property type="component" value="Unassembled WGS sequence"/>
</dbReference>
<feature type="domain" description="Methyltransferase" evidence="4">
    <location>
        <begin position="42"/>
        <end position="135"/>
    </location>
</feature>
<dbReference type="CDD" id="cd02440">
    <property type="entry name" value="AdoMet_MTases"/>
    <property type="match status" value="1"/>
</dbReference>
<evidence type="ECO:0000256" key="3">
    <source>
        <dbReference type="ARBA" id="ARBA00022691"/>
    </source>
</evidence>
<keyword evidence="1" id="KW-0489">Methyltransferase</keyword>
<organism evidence="5 6">
    <name type="scientific">Pseudoalteromonas luteoviolacea DSM 6061</name>
    <dbReference type="NCBI Taxonomy" id="1365250"/>
    <lineage>
        <taxon>Bacteria</taxon>
        <taxon>Pseudomonadati</taxon>
        <taxon>Pseudomonadota</taxon>
        <taxon>Gammaproteobacteria</taxon>
        <taxon>Alteromonadales</taxon>
        <taxon>Pseudoalteromonadaceae</taxon>
        <taxon>Pseudoalteromonas</taxon>
    </lineage>
</organism>
<gene>
    <name evidence="5" type="ORF">N475_10615</name>
</gene>
<name>A0A166Y764_9GAMM</name>
<reference evidence="5 6" key="1">
    <citation type="submission" date="2013-07" db="EMBL/GenBank/DDBJ databases">
        <title>Comparative Genomic and Metabolomic Analysis of Twelve Strains of Pseudoalteromonas luteoviolacea.</title>
        <authorList>
            <person name="Vynne N.G."/>
            <person name="Mansson M."/>
            <person name="Gram L."/>
        </authorList>
    </citation>
    <scope>NUCLEOTIDE SEQUENCE [LARGE SCALE GENOMIC DNA]</scope>
    <source>
        <strain evidence="5 6">DSM 6061</strain>
    </source>
</reference>